<evidence type="ECO:0000259" key="1">
    <source>
        <dbReference type="Pfam" id="PF14528"/>
    </source>
</evidence>
<dbReference type="InterPro" id="IPR027434">
    <property type="entry name" value="Homing_endonucl"/>
</dbReference>
<dbReference type="SUPFAM" id="SSF55608">
    <property type="entry name" value="Homing endonucleases"/>
    <property type="match status" value="2"/>
</dbReference>
<dbReference type="Gene3D" id="3.10.28.10">
    <property type="entry name" value="Homing endonucleases"/>
    <property type="match status" value="1"/>
</dbReference>
<organism evidence="2 3">
    <name type="scientific">Candidatus Yanofskybacteria bacterium RIFCSPHIGHO2_02_FULL_43_22</name>
    <dbReference type="NCBI Taxonomy" id="1802681"/>
    <lineage>
        <taxon>Bacteria</taxon>
        <taxon>Candidatus Yanofskyibacteriota</taxon>
    </lineage>
</organism>
<accession>A0A1F8FNG1</accession>
<proteinExistence type="predicted"/>
<reference evidence="2 3" key="1">
    <citation type="journal article" date="2016" name="Nat. Commun.">
        <title>Thousands of microbial genomes shed light on interconnected biogeochemical processes in an aquifer system.</title>
        <authorList>
            <person name="Anantharaman K."/>
            <person name="Brown C.T."/>
            <person name="Hug L.A."/>
            <person name="Sharon I."/>
            <person name="Castelle C.J."/>
            <person name="Probst A.J."/>
            <person name="Thomas B.C."/>
            <person name="Singh A."/>
            <person name="Wilkins M.J."/>
            <person name="Karaoz U."/>
            <person name="Brodie E.L."/>
            <person name="Williams K.H."/>
            <person name="Hubbard S.S."/>
            <person name="Banfield J.F."/>
        </authorList>
    </citation>
    <scope>NUCLEOTIDE SEQUENCE [LARGE SCALE GENOMIC DNA]</scope>
</reference>
<protein>
    <recommendedName>
        <fullName evidence="1">Homing endonuclease LAGLIDADG domain-containing protein</fullName>
    </recommendedName>
</protein>
<dbReference type="AlphaFoldDB" id="A0A1F8FNG1"/>
<sequence length="218" mass="25148">MSKVKIEWSPKFAYAIGLITTDGCLCNDSRHIDFTSKDEELVMKFKECLGIKNKVGVKYRGRDSYCRETKYFRIQLGDRNFYDFLLSIGLSPRKSKSIGSLDIPKEFFQDFLRGCIDGDGSIGFYSHPESKHPQFRIRLVSASEAFVDWLKLKIKDIFLIDGGWIHKSRDVSVLSYAKSDSIKLVDFLYKDKNCVCLSRKYAEVRKFYGRVAELGIRA</sequence>
<evidence type="ECO:0000313" key="2">
    <source>
        <dbReference type="EMBL" id="OGN13976.1"/>
    </source>
</evidence>
<comment type="caution">
    <text evidence="2">The sequence shown here is derived from an EMBL/GenBank/DDBJ whole genome shotgun (WGS) entry which is preliminary data.</text>
</comment>
<dbReference type="Pfam" id="PF14528">
    <property type="entry name" value="LAGLIDADG_3"/>
    <property type="match status" value="1"/>
</dbReference>
<dbReference type="GO" id="GO:0004519">
    <property type="term" value="F:endonuclease activity"/>
    <property type="evidence" value="ECO:0007669"/>
    <property type="project" value="InterPro"/>
</dbReference>
<dbReference type="InterPro" id="IPR004860">
    <property type="entry name" value="LAGLIDADG_dom"/>
</dbReference>
<evidence type="ECO:0000313" key="3">
    <source>
        <dbReference type="Proteomes" id="UP000176581"/>
    </source>
</evidence>
<dbReference type="EMBL" id="MGJV01000029">
    <property type="protein sequence ID" value="OGN13976.1"/>
    <property type="molecule type" value="Genomic_DNA"/>
</dbReference>
<gene>
    <name evidence="2" type="ORF">A3J47_04250</name>
</gene>
<name>A0A1F8FNG1_9BACT</name>
<dbReference type="Proteomes" id="UP000176581">
    <property type="component" value="Unassembled WGS sequence"/>
</dbReference>
<feature type="domain" description="Homing endonuclease LAGLIDADG" evidence="1">
    <location>
        <begin position="11"/>
        <end position="89"/>
    </location>
</feature>